<proteinExistence type="predicted"/>
<dbReference type="PROSITE" id="PS50994">
    <property type="entry name" value="INTEGRASE"/>
    <property type="match status" value="1"/>
</dbReference>
<evidence type="ECO:0000259" key="1">
    <source>
        <dbReference type="PROSITE" id="PS50994"/>
    </source>
</evidence>
<gene>
    <name evidence="2" type="ORF">C1645_822512</name>
</gene>
<keyword evidence="3" id="KW-1185">Reference proteome</keyword>
<dbReference type="GO" id="GO:0005634">
    <property type="term" value="C:nucleus"/>
    <property type="evidence" value="ECO:0007669"/>
    <property type="project" value="UniProtKB-ARBA"/>
</dbReference>
<dbReference type="EMBL" id="QKYT01000162">
    <property type="protein sequence ID" value="RIA91116.1"/>
    <property type="molecule type" value="Genomic_DNA"/>
</dbReference>
<dbReference type="InterPro" id="IPR006758">
    <property type="entry name" value="A32L"/>
</dbReference>
<reference evidence="2 3" key="1">
    <citation type="submission" date="2018-06" db="EMBL/GenBank/DDBJ databases">
        <title>Comparative genomics reveals the genomic features of Rhizophagus irregularis, R. cerebriforme, R. diaphanum and Gigaspora rosea, and their symbiotic lifestyle signature.</title>
        <authorList>
            <person name="Morin E."/>
            <person name="San Clemente H."/>
            <person name="Chen E.C.H."/>
            <person name="De La Providencia I."/>
            <person name="Hainaut M."/>
            <person name="Kuo A."/>
            <person name="Kohler A."/>
            <person name="Murat C."/>
            <person name="Tang N."/>
            <person name="Roy S."/>
            <person name="Loubradou J."/>
            <person name="Henrissat B."/>
            <person name="Grigoriev I.V."/>
            <person name="Corradi N."/>
            <person name="Roux C."/>
            <person name="Martin F.M."/>
        </authorList>
    </citation>
    <scope>NUCLEOTIDE SEQUENCE [LARGE SCALE GENOMIC DNA]</scope>
    <source>
        <strain evidence="2 3">DAOM 227022</strain>
    </source>
</reference>
<dbReference type="Gene3D" id="3.30.420.10">
    <property type="entry name" value="Ribonuclease H-like superfamily/Ribonuclease H"/>
    <property type="match status" value="1"/>
</dbReference>
<name>A0A397T2J4_9GLOM</name>
<dbReference type="InterPro" id="IPR001584">
    <property type="entry name" value="Integrase_cat-core"/>
</dbReference>
<dbReference type="OrthoDB" id="2344127at2759"/>
<dbReference type="STRING" id="658196.A0A397T2J4"/>
<evidence type="ECO:0000313" key="2">
    <source>
        <dbReference type="EMBL" id="RIA91116.1"/>
    </source>
</evidence>
<organism evidence="2 3">
    <name type="scientific">Glomus cerebriforme</name>
    <dbReference type="NCBI Taxonomy" id="658196"/>
    <lineage>
        <taxon>Eukaryota</taxon>
        <taxon>Fungi</taxon>
        <taxon>Fungi incertae sedis</taxon>
        <taxon>Mucoromycota</taxon>
        <taxon>Glomeromycotina</taxon>
        <taxon>Glomeromycetes</taxon>
        <taxon>Glomerales</taxon>
        <taxon>Glomeraceae</taxon>
        <taxon>Glomus</taxon>
    </lineage>
</organism>
<dbReference type="InterPro" id="IPR012337">
    <property type="entry name" value="RNaseH-like_sf"/>
</dbReference>
<dbReference type="SUPFAM" id="SSF53098">
    <property type="entry name" value="Ribonuclease H-like"/>
    <property type="match status" value="1"/>
</dbReference>
<protein>
    <recommendedName>
        <fullName evidence="1">Integrase catalytic domain-containing protein</fullName>
    </recommendedName>
</protein>
<dbReference type="Proteomes" id="UP000265703">
    <property type="component" value="Unassembled WGS sequence"/>
</dbReference>
<dbReference type="AlphaFoldDB" id="A0A397T2J4"/>
<dbReference type="GO" id="GO:0015074">
    <property type="term" value="P:DNA integration"/>
    <property type="evidence" value="ECO:0007669"/>
    <property type="project" value="InterPro"/>
</dbReference>
<sequence length="453" mass="52451">MSNDNTGFRYIPPESIPSTRAFSPERSTLIIFEDLCLVSEHIQNRISQFFGNGRHQNISSIYVTQKYHKVPTFIRENISHLVMYNGGGSQQDVSKIVGHYTDDVKEDDPLAIRLRFDTPLNLQKEIEARQKRNKIYYHPVGYQRNVKKLLEASFKAGYIPRASFCSITTPNKVHQADVLYMPYDKIGQITYLFCLNVVDVALRYKVSISIGAYSVKDRQGILTSKTITRALKEKYDDPECPLIWPEIFLTDREPEFRGDCEKLIREHGVKIQKAFTKNTMGITEKYNGDLTRKLFRPQDASNLLTLHLNKISQVWIKNLPIVVKYFNNFITCQLGISPDDVIEKEEVLAKPSYPQNGPIGFDEEKLSGDVLVRYLLYPSDLEGGRRRAGDLNWSSHIYHIRQSMVQKNQPVLYWLEEVPFGLIDNDDYILKRPERSFVREELMIIPYDTELPP</sequence>
<accession>A0A397T2J4</accession>
<dbReference type="GO" id="GO:0003676">
    <property type="term" value="F:nucleic acid binding"/>
    <property type="evidence" value="ECO:0007669"/>
    <property type="project" value="InterPro"/>
</dbReference>
<dbReference type="Pfam" id="PF04665">
    <property type="entry name" value="Pox_A32"/>
    <property type="match status" value="1"/>
</dbReference>
<feature type="domain" description="Integrase catalytic" evidence="1">
    <location>
        <begin position="166"/>
        <end position="346"/>
    </location>
</feature>
<evidence type="ECO:0000313" key="3">
    <source>
        <dbReference type="Proteomes" id="UP000265703"/>
    </source>
</evidence>
<comment type="caution">
    <text evidence="2">The sequence shown here is derived from an EMBL/GenBank/DDBJ whole genome shotgun (WGS) entry which is preliminary data.</text>
</comment>
<dbReference type="InterPro" id="IPR036397">
    <property type="entry name" value="RNaseH_sf"/>
</dbReference>